<dbReference type="Gene3D" id="2.40.30.10">
    <property type="entry name" value="Translation factors"/>
    <property type="match status" value="2"/>
</dbReference>
<dbReference type="PRINTS" id="PR00315">
    <property type="entry name" value="ELONGATNFCT"/>
</dbReference>
<dbReference type="InterPro" id="IPR002891">
    <property type="entry name" value="APS"/>
</dbReference>
<keyword evidence="15" id="KW-0175">Coiled coil</keyword>
<proteinExistence type="inferred from homology"/>
<dbReference type="InterPro" id="IPR000795">
    <property type="entry name" value="T_Tr_GTP-bd_dom"/>
</dbReference>
<evidence type="ECO:0000256" key="7">
    <source>
        <dbReference type="ARBA" id="ARBA00022695"/>
    </source>
</evidence>
<dbReference type="Proteomes" id="UP000468531">
    <property type="component" value="Unassembled WGS sequence"/>
</dbReference>
<dbReference type="SUPFAM" id="SSF50447">
    <property type="entry name" value="Translation proteins"/>
    <property type="match status" value="1"/>
</dbReference>
<protein>
    <recommendedName>
        <fullName evidence="14">Adenylyl-sulfate kinase</fullName>
        <ecNumber evidence="14">2.7.1.25</ecNumber>
    </recommendedName>
    <alternativeName>
        <fullName evidence="14">APS kinase</fullName>
    </alternativeName>
    <alternativeName>
        <fullName evidence="14">ATP adenosine-5'-phosphosulfate 3'-phosphotransferase</fullName>
    </alternativeName>
    <alternativeName>
        <fullName evidence="14">Adenosine-5'-phosphosulfate kinase</fullName>
    </alternativeName>
</protein>
<feature type="binding site" evidence="14">
    <location>
        <begin position="457"/>
        <end position="464"/>
    </location>
    <ligand>
        <name>ATP</name>
        <dbReference type="ChEBI" id="CHEBI:30616"/>
    </ligand>
</feature>
<evidence type="ECO:0000256" key="9">
    <source>
        <dbReference type="ARBA" id="ARBA00022840"/>
    </source>
</evidence>
<name>A0A6P1BCT1_9BRAD</name>
<evidence type="ECO:0000259" key="16">
    <source>
        <dbReference type="PROSITE" id="PS51722"/>
    </source>
</evidence>
<evidence type="ECO:0000256" key="10">
    <source>
        <dbReference type="ARBA" id="ARBA00023134"/>
    </source>
</evidence>
<accession>A0A6P1BCT1</accession>
<dbReference type="PANTHER" id="PTHR23115">
    <property type="entry name" value="TRANSLATION FACTOR"/>
    <property type="match status" value="1"/>
</dbReference>
<evidence type="ECO:0000256" key="2">
    <source>
        <dbReference type="ARBA" id="ARBA00002357"/>
    </source>
</evidence>
<keyword evidence="14" id="KW-0597">Phosphoprotein</keyword>
<keyword evidence="7" id="KW-0548">Nucleotidyltransferase</keyword>
<feature type="active site" description="Phosphoserine intermediate" evidence="14">
    <location>
        <position position="531"/>
    </location>
</feature>
<dbReference type="InterPro" id="IPR027417">
    <property type="entry name" value="P-loop_NTPase"/>
</dbReference>
<dbReference type="Pfam" id="PF22594">
    <property type="entry name" value="GTP-eEF1A_C"/>
    <property type="match status" value="1"/>
</dbReference>
<comment type="pathway">
    <text evidence="14">Sulfur metabolism; hydrogen sulfide biosynthesis; sulfite from sulfate: step 2/3.</text>
</comment>
<dbReference type="Pfam" id="PF00009">
    <property type="entry name" value="GTP_EFTU"/>
    <property type="match status" value="1"/>
</dbReference>
<comment type="subunit">
    <text evidence="5">Sulfate-activating enzymes, NodP and NodQ, may be physically associated.</text>
</comment>
<dbReference type="InterPro" id="IPR044139">
    <property type="entry name" value="CysN_NoDQ_III"/>
</dbReference>
<keyword evidence="8 14" id="KW-0547">Nucleotide-binding</keyword>
<evidence type="ECO:0000256" key="15">
    <source>
        <dbReference type="SAM" id="Coils"/>
    </source>
</evidence>
<evidence type="ECO:0000256" key="8">
    <source>
        <dbReference type="ARBA" id="ARBA00022741"/>
    </source>
</evidence>
<keyword evidence="11" id="KW-0511">Multifunctional enzyme</keyword>
<comment type="catalytic activity">
    <reaction evidence="1 14">
        <text>adenosine 5'-phosphosulfate + ATP = 3'-phosphoadenylyl sulfate + ADP + H(+)</text>
        <dbReference type="Rhea" id="RHEA:24152"/>
        <dbReference type="ChEBI" id="CHEBI:15378"/>
        <dbReference type="ChEBI" id="CHEBI:30616"/>
        <dbReference type="ChEBI" id="CHEBI:58243"/>
        <dbReference type="ChEBI" id="CHEBI:58339"/>
        <dbReference type="ChEBI" id="CHEBI:456216"/>
        <dbReference type="EC" id="2.7.1.25"/>
    </reaction>
</comment>
<dbReference type="GO" id="GO:0005524">
    <property type="term" value="F:ATP binding"/>
    <property type="evidence" value="ECO:0007669"/>
    <property type="project" value="UniProtKB-UniRule"/>
</dbReference>
<dbReference type="Pfam" id="PF01583">
    <property type="entry name" value="APS_kinase"/>
    <property type="match status" value="1"/>
</dbReference>
<gene>
    <name evidence="14 17" type="primary">cysC</name>
    <name evidence="17" type="ORF">FNJ47_10260</name>
</gene>
<keyword evidence="9 14" id="KW-0067">ATP-binding</keyword>
<feature type="coiled-coil region" evidence="15">
    <location>
        <begin position="145"/>
        <end position="172"/>
    </location>
</feature>
<comment type="caution">
    <text evidence="17">The sequence shown here is derived from an EMBL/GenBank/DDBJ whole genome shotgun (WGS) entry which is preliminary data.</text>
</comment>
<reference evidence="17 18" key="1">
    <citation type="journal article" date="2020" name="Arch. Microbiol.">
        <title>Bradyrhizobium uaiense sp. nov., a new highly efficient cowpea symbiont.</title>
        <authorList>
            <person name="Cabral Michel D."/>
            <person name="Azarias Guimaraes A."/>
            <person name="Martins da Costa E."/>
            <person name="Soares de Carvalho T."/>
            <person name="Balsanelli E."/>
            <person name="Willems A."/>
            <person name="Maltempi de Souza E."/>
            <person name="de Souza Moreira F.M."/>
        </authorList>
    </citation>
    <scope>NUCLEOTIDE SEQUENCE [LARGE SCALE GENOMIC DNA]</scope>
    <source>
        <strain evidence="17 18">UFLA 03-164</strain>
    </source>
</reference>
<dbReference type="InterPro" id="IPR054696">
    <property type="entry name" value="GTP-eEF1A_C"/>
</dbReference>
<dbReference type="GO" id="GO:0070814">
    <property type="term" value="P:hydrogen sulfide biosynthetic process"/>
    <property type="evidence" value="ECO:0007669"/>
    <property type="project" value="UniProtKB-UniRule"/>
</dbReference>
<dbReference type="HAMAP" id="MF_00065">
    <property type="entry name" value="Adenylyl_sulf_kinase"/>
    <property type="match status" value="1"/>
</dbReference>
<comment type="function">
    <text evidence="14">Catalyzes the synthesis of activated sulfate.</text>
</comment>
<dbReference type="AlphaFoldDB" id="A0A6P1BCT1"/>
<evidence type="ECO:0000256" key="14">
    <source>
        <dbReference type="HAMAP-Rule" id="MF_00065"/>
    </source>
</evidence>
<dbReference type="InterPro" id="IPR011779">
    <property type="entry name" value="SO4_adenylTrfase_lsu"/>
</dbReference>
<keyword evidence="6 14" id="KW-0808">Transferase</keyword>
<dbReference type="CDD" id="cd02027">
    <property type="entry name" value="APSK"/>
    <property type="match status" value="1"/>
</dbReference>
<dbReference type="GO" id="GO:0000103">
    <property type="term" value="P:sulfate assimilation"/>
    <property type="evidence" value="ECO:0007669"/>
    <property type="project" value="UniProtKB-UniRule"/>
</dbReference>
<dbReference type="Gene3D" id="3.40.50.300">
    <property type="entry name" value="P-loop containing nucleotide triphosphate hydrolases"/>
    <property type="match status" value="2"/>
</dbReference>
<evidence type="ECO:0000256" key="3">
    <source>
        <dbReference type="ARBA" id="ARBA00005438"/>
    </source>
</evidence>
<dbReference type="UniPathway" id="UPA00140">
    <property type="reaction ID" value="UER00205"/>
</dbReference>
<dbReference type="GO" id="GO:0004020">
    <property type="term" value="F:adenylylsulfate kinase activity"/>
    <property type="evidence" value="ECO:0007669"/>
    <property type="project" value="UniProtKB-UniRule"/>
</dbReference>
<dbReference type="NCBIfam" id="NF003013">
    <property type="entry name" value="PRK03846.1"/>
    <property type="match status" value="1"/>
</dbReference>
<evidence type="ECO:0000256" key="6">
    <source>
        <dbReference type="ARBA" id="ARBA00022679"/>
    </source>
</evidence>
<comment type="function">
    <text evidence="12">Proposed to provide activated sulfate for transfer to Nod factor. ATP sulfurylase may be the GTPase, regulating ATP sulfurylase activity.</text>
</comment>
<keyword evidence="10" id="KW-0342">GTP-binding</keyword>
<evidence type="ECO:0000256" key="1">
    <source>
        <dbReference type="ARBA" id="ARBA00001823"/>
    </source>
</evidence>
<evidence type="ECO:0000256" key="4">
    <source>
        <dbReference type="ARBA" id="ARBA00007237"/>
    </source>
</evidence>
<evidence type="ECO:0000313" key="18">
    <source>
        <dbReference type="Proteomes" id="UP000468531"/>
    </source>
</evidence>
<evidence type="ECO:0000256" key="11">
    <source>
        <dbReference type="ARBA" id="ARBA00023268"/>
    </source>
</evidence>
<comment type="function">
    <text evidence="2">APS kinase catalyzes the synthesis of activated sulfate.</text>
</comment>
<dbReference type="EC" id="2.7.1.25" evidence="14"/>
<dbReference type="NCBIfam" id="TIGR00455">
    <property type="entry name" value="apsK"/>
    <property type="match status" value="1"/>
</dbReference>
<keyword evidence="14 17" id="KW-0418">Kinase</keyword>
<dbReference type="EMBL" id="VKHP01000029">
    <property type="protein sequence ID" value="NEU96205.1"/>
    <property type="molecule type" value="Genomic_DNA"/>
</dbReference>
<feature type="domain" description="Tr-type G" evidence="16">
    <location>
        <begin position="7"/>
        <end position="219"/>
    </location>
</feature>
<organism evidence="17 18">
    <name type="scientific">Bradyrhizobium uaiense</name>
    <dbReference type="NCBI Taxonomy" id="2594946"/>
    <lineage>
        <taxon>Bacteria</taxon>
        <taxon>Pseudomonadati</taxon>
        <taxon>Pseudomonadota</taxon>
        <taxon>Alphaproteobacteria</taxon>
        <taxon>Hyphomicrobiales</taxon>
        <taxon>Nitrobacteraceae</taxon>
        <taxon>Bradyrhizobium</taxon>
    </lineage>
</organism>
<dbReference type="InterPro" id="IPR059117">
    <property type="entry name" value="APS_kinase_dom"/>
</dbReference>
<dbReference type="SUPFAM" id="SSF52540">
    <property type="entry name" value="P-loop containing nucleoside triphosphate hydrolases"/>
    <property type="match status" value="2"/>
</dbReference>
<dbReference type="PROSITE" id="PS51722">
    <property type="entry name" value="G_TR_2"/>
    <property type="match status" value="1"/>
</dbReference>
<dbReference type="RefSeq" id="WP_163152944.1">
    <property type="nucleotide sequence ID" value="NZ_VKHP01000029.1"/>
</dbReference>
<dbReference type="SUPFAM" id="SSF50465">
    <property type="entry name" value="EF-Tu/eEF-1alpha/eIF2-gamma C-terminal domain"/>
    <property type="match status" value="1"/>
</dbReference>
<comment type="similarity">
    <text evidence="4">In the N-terminal section; belongs to the TRAFAC class translation factor GTPase superfamily. Classic translation factor GTPase family. CysN/NodQ subfamily.</text>
</comment>
<sequence length="621" mass="68321">MKQSSYRDQLKLVVAGHVDHGKSTLIGRLLHETGSLPDGKVEELRRISEKRGMPLEWSFVLDAFQAERDQAITIDTTWIWLRTGHRDTVIIDAPGHREFLKNMISGAANADAGLLVVDALEGVKEQTRRHAYLLKLLGINQVVVAINKIDLVDNLEAKFRELEADVRAYLKGFGIEPTAVVPISAREGDNLTALSARTPWYSGPTLLETFSSLNVEAPASERPLRIVVQDVYKFDERRIVAGKVTSGSAQVGDTLMFSPHDRIAKIARIEPLDHLNSSDRISAGESVGIVLDEQIFVERGNVASHFANPPVLSNVFRGKLFWLGDKPLRAGATLKLRAGTLETQATVRAIESLLDLESLEHRRGNVVTRNDLATVRLSTSSILPVADGHDDKVLGRFVLLDGFDTVGGGLIDLKGIPDQRSNPAIKAANIKKVDLLVNRSEREIRHGHKGAVIWLTGLSGAGKSTLAVRTERALFEAGWQTYVLDGDNLRHGLNSDLGFSADDRSENIRRIGEVASLFASAGLIVLTAFISPYQRDRSRARSASADSFHEIYVKASLEACESRDAKGLYRRARAGEIKEFTGVSAPYEAPQAPELVIDTEQADVERCVHDLAEYIRKVCSR</sequence>
<keyword evidence="18" id="KW-1185">Reference proteome</keyword>
<dbReference type="InterPro" id="IPR009001">
    <property type="entry name" value="Transl_elong_EF1A/Init_IF2_C"/>
</dbReference>
<comment type="similarity">
    <text evidence="14">Belongs to the APS kinase family.</text>
</comment>
<evidence type="ECO:0000256" key="12">
    <source>
        <dbReference type="ARBA" id="ARBA00024872"/>
    </source>
</evidence>
<dbReference type="NCBIfam" id="TIGR02034">
    <property type="entry name" value="CysN"/>
    <property type="match status" value="1"/>
</dbReference>
<evidence type="ECO:0000313" key="17">
    <source>
        <dbReference type="EMBL" id="NEU96205.1"/>
    </source>
</evidence>
<evidence type="ECO:0000256" key="13">
    <source>
        <dbReference type="ARBA" id="ARBA00049370"/>
    </source>
</evidence>
<dbReference type="GO" id="GO:0005525">
    <property type="term" value="F:GTP binding"/>
    <property type="evidence" value="ECO:0007669"/>
    <property type="project" value="UniProtKB-KW"/>
</dbReference>
<dbReference type="GO" id="GO:0004781">
    <property type="term" value="F:sulfate adenylyltransferase (ATP) activity"/>
    <property type="evidence" value="ECO:0007669"/>
    <property type="project" value="UniProtKB-EC"/>
</dbReference>
<comment type="similarity">
    <text evidence="3">In the C-terminal section; belongs to the APS kinase family.</text>
</comment>
<dbReference type="InterPro" id="IPR009000">
    <property type="entry name" value="Transl_B-barrel_sf"/>
</dbReference>
<comment type="catalytic activity">
    <reaction evidence="13">
        <text>sulfate + ATP + H(+) = adenosine 5'-phosphosulfate + diphosphate</text>
        <dbReference type="Rhea" id="RHEA:18133"/>
        <dbReference type="ChEBI" id="CHEBI:15378"/>
        <dbReference type="ChEBI" id="CHEBI:16189"/>
        <dbReference type="ChEBI" id="CHEBI:30616"/>
        <dbReference type="ChEBI" id="CHEBI:33019"/>
        <dbReference type="ChEBI" id="CHEBI:58243"/>
        <dbReference type="EC" id="2.7.7.4"/>
    </reaction>
</comment>
<dbReference type="GO" id="GO:0003924">
    <property type="term" value="F:GTPase activity"/>
    <property type="evidence" value="ECO:0007669"/>
    <property type="project" value="InterPro"/>
</dbReference>
<dbReference type="CDD" id="cd04095">
    <property type="entry name" value="CysN_NoDQ_III"/>
    <property type="match status" value="1"/>
</dbReference>
<dbReference type="InterPro" id="IPR050100">
    <property type="entry name" value="TRAFAC_GTPase_members"/>
</dbReference>
<evidence type="ECO:0000256" key="5">
    <source>
        <dbReference type="ARBA" id="ARBA00011760"/>
    </source>
</evidence>